<gene>
    <name evidence="14" type="ORF">AO384_1346</name>
</gene>
<evidence type="ECO:0000256" key="11">
    <source>
        <dbReference type="ARBA" id="ARBA00029766"/>
    </source>
</evidence>
<dbReference type="PANTHER" id="PTHR43071">
    <property type="entry name" value="2-AMINO-4-HYDROXY-6-HYDROXYMETHYLDIHYDROPTERIDINE PYROPHOSPHOKINASE"/>
    <property type="match status" value="1"/>
</dbReference>
<keyword evidence="7 14" id="KW-0418">Kinase</keyword>
<keyword evidence="8" id="KW-0067">ATP-binding</keyword>
<accession>A0A198UHB9</accession>
<dbReference type="GO" id="GO:0046654">
    <property type="term" value="P:tetrahydrofolate biosynthetic process"/>
    <property type="evidence" value="ECO:0007669"/>
    <property type="project" value="UniProtKB-UniPathway"/>
</dbReference>
<keyword evidence="6" id="KW-0547">Nucleotide-binding</keyword>
<evidence type="ECO:0000259" key="13">
    <source>
        <dbReference type="PROSITE" id="PS00794"/>
    </source>
</evidence>
<dbReference type="Pfam" id="PF01288">
    <property type="entry name" value="HPPK"/>
    <property type="match status" value="1"/>
</dbReference>
<evidence type="ECO:0000313" key="15">
    <source>
        <dbReference type="Proteomes" id="UP000078228"/>
    </source>
</evidence>
<dbReference type="PATRIC" id="fig|480.237.peg.1819"/>
<dbReference type="Gene3D" id="3.30.70.560">
    <property type="entry name" value="7,8-Dihydro-6-hydroxymethylpterin-pyrophosphokinase HPPK"/>
    <property type="match status" value="1"/>
</dbReference>
<evidence type="ECO:0000256" key="4">
    <source>
        <dbReference type="ARBA" id="ARBA00016218"/>
    </source>
</evidence>
<dbReference type="SUPFAM" id="SSF55083">
    <property type="entry name" value="6-hydroxymethyl-7,8-dihydropterin pyrophosphokinase, HPPK"/>
    <property type="match status" value="1"/>
</dbReference>
<dbReference type="GO" id="GO:0003848">
    <property type="term" value="F:2-amino-4-hydroxy-6-hydroxymethyldihydropteridine diphosphokinase activity"/>
    <property type="evidence" value="ECO:0007669"/>
    <property type="project" value="UniProtKB-EC"/>
</dbReference>
<evidence type="ECO:0000313" key="14">
    <source>
        <dbReference type="EMBL" id="OAU95740.1"/>
    </source>
</evidence>
<dbReference type="Proteomes" id="UP000078228">
    <property type="component" value="Unassembled WGS sequence"/>
</dbReference>
<dbReference type="InterPro" id="IPR000550">
    <property type="entry name" value="Hppk"/>
</dbReference>
<evidence type="ECO:0000256" key="9">
    <source>
        <dbReference type="ARBA" id="ARBA00022909"/>
    </source>
</evidence>
<name>A0A198UHB9_MORCA</name>
<dbReference type="PANTHER" id="PTHR43071:SF1">
    <property type="entry name" value="2-AMINO-4-HYDROXY-6-HYDROXYMETHYLDIHYDROPTERIDINE PYROPHOSPHOKINASE"/>
    <property type="match status" value="1"/>
</dbReference>
<evidence type="ECO:0000256" key="5">
    <source>
        <dbReference type="ARBA" id="ARBA00022679"/>
    </source>
</evidence>
<dbReference type="EMBL" id="LXHC01000022">
    <property type="protein sequence ID" value="OAU95740.1"/>
    <property type="molecule type" value="Genomic_DNA"/>
</dbReference>
<dbReference type="UniPathway" id="UPA00077">
    <property type="reaction ID" value="UER00155"/>
</dbReference>
<dbReference type="AlphaFoldDB" id="A0A198UHB9"/>
<dbReference type="InterPro" id="IPR035907">
    <property type="entry name" value="Hppk_sf"/>
</dbReference>
<organism evidence="14 15">
    <name type="scientific">Moraxella catarrhalis</name>
    <name type="common">Branhamella catarrhalis</name>
    <dbReference type="NCBI Taxonomy" id="480"/>
    <lineage>
        <taxon>Bacteria</taxon>
        <taxon>Pseudomonadati</taxon>
        <taxon>Pseudomonadota</taxon>
        <taxon>Gammaproteobacteria</taxon>
        <taxon>Moraxellales</taxon>
        <taxon>Moraxellaceae</taxon>
        <taxon>Moraxella</taxon>
    </lineage>
</organism>
<evidence type="ECO:0000256" key="7">
    <source>
        <dbReference type="ARBA" id="ARBA00022777"/>
    </source>
</evidence>
<evidence type="ECO:0000256" key="1">
    <source>
        <dbReference type="ARBA" id="ARBA00005051"/>
    </source>
</evidence>
<dbReference type="GO" id="GO:0046656">
    <property type="term" value="P:folic acid biosynthetic process"/>
    <property type="evidence" value="ECO:0007669"/>
    <property type="project" value="UniProtKB-KW"/>
</dbReference>
<reference evidence="14 15" key="1">
    <citation type="journal article" date="2016" name="Genome Biol. Evol.">
        <title>Comparative Genomic Analyses of the Moraxella catarrhalis Serosensitive and Seroresistant Lineages Demonstrate Their Independent Evolution.</title>
        <authorList>
            <person name="Earl J.P."/>
            <person name="de Vries S.P."/>
            <person name="Ahmed A."/>
            <person name="Powell E."/>
            <person name="Schultz M.P."/>
            <person name="Hermans P.W."/>
            <person name="Hill D.J."/>
            <person name="Zhou Z."/>
            <person name="Constantinidou C.I."/>
            <person name="Hu F.Z."/>
            <person name="Bootsma H.J."/>
            <person name="Ehrlich G.D."/>
        </authorList>
    </citation>
    <scope>NUCLEOTIDE SEQUENCE [LARGE SCALE GENOMIC DNA]</scope>
    <source>
        <strain evidence="14 15">Z7542</strain>
    </source>
</reference>
<keyword evidence="9" id="KW-0289">Folate biosynthesis</keyword>
<dbReference type="GO" id="GO:0016301">
    <property type="term" value="F:kinase activity"/>
    <property type="evidence" value="ECO:0007669"/>
    <property type="project" value="UniProtKB-KW"/>
</dbReference>
<comment type="pathway">
    <text evidence="1">Cofactor biosynthesis; tetrahydrofolate biosynthesis; 2-amino-4-hydroxy-6-hydroxymethyl-7,8-dihydropteridine diphosphate from 7,8-dihydroneopterin triphosphate: step 4/4.</text>
</comment>
<evidence type="ECO:0000256" key="3">
    <source>
        <dbReference type="ARBA" id="ARBA00013253"/>
    </source>
</evidence>
<evidence type="ECO:0000256" key="6">
    <source>
        <dbReference type="ARBA" id="ARBA00022741"/>
    </source>
</evidence>
<sequence length="164" mass="18271">MIDCYIGLGANISNPLGTPIEHIERAVAVFKASSAFYEVRISSLYRSAAFGVTDQPDFYNAVLSAKTTLSPIALLDFCQSLENDAGRIRKRHWGERSLDVDVLLYGDEIINTDRLTVPHQGLFERNFVLVPLLELEDVHIQGTPISQSPVAHDMTGLELLDRWA</sequence>
<dbReference type="PROSITE" id="PS00794">
    <property type="entry name" value="HPPK"/>
    <property type="match status" value="1"/>
</dbReference>
<protein>
    <recommendedName>
        <fullName evidence="4">2-amino-4-hydroxy-6-hydroxymethyldihydropteridine pyrophosphokinase</fullName>
        <ecNumber evidence="3">2.7.6.3</ecNumber>
    </recommendedName>
    <alternativeName>
        <fullName evidence="11">6-hydroxymethyl-7,8-dihydropterin pyrophosphokinase</fullName>
    </alternativeName>
    <alternativeName>
        <fullName evidence="12">7,8-dihydro-6-hydroxymethylpterin-pyrophosphokinase</fullName>
    </alternativeName>
</protein>
<dbReference type="RefSeq" id="WP_064611696.1">
    <property type="nucleotide sequence ID" value="NZ_LXHB01000121.1"/>
</dbReference>
<keyword evidence="15" id="KW-1185">Reference proteome</keyword>
<keyword evidence="5 14" id="KW-0808">Transferase</keyword>
<proteinExistence type="inferred from homology"/>
<evidence type="ECO:0000256" key="12">
    <source>
        <dbReference type="ARBA" id="ARBA00033413"/>
    </source>
</evidence>
<evidence type="ECO:0000256" key="2">
    <source>
        <dbReference type="ARBA" id="ARBA00005810"/>
    </source>
</evidence>
<comment type="similarity">
    <text evidence="2">Belongs to the HPPK family.</text>
</comment>
<dbReference type="CDD" id="cd00483">
    <property type="entry name" value="HPPK"/>
    <property type="match status" value="1"/>
</dbReference>
<evidence type="ECO:0000256" key="10">
    <source>
        <dbReference type="ARBA" id="ARBA00029409"/>
    </source>
</evidence>
<feature type="domain" description="7,8-dihydro-6-hydroxymethylpterin-pyrophosphokinase" evidence="13">
    <location>
        <begin position="92"/>
        <end position="103"/>
    </location>
</feature>
<dbReference type="NCBIfam" id="TIGR01498">
    <property type="entry name" value="folK"/>
    <property type="match status" value="1"/>
</dbReference>
<dbReference type="EC" id="2.7.6.3" evidence="3"/>
<evidence type="ECO:0000256" key="8">
    <source>
        <dbReference type="ARBA" id="ARBA00022840"/>
    </source>
</evidence>
<dbReference type="GO" id="GO:0005524">
    <property type="term" value="F:ATP binding"/>
    <property type="evidence" value="ECO:0007669"/>
    <property type="project" value="UniProtKB-KW"/>
</dbReference>
<comment type="function">
    <text evidence="10">Catalyzes the transfer of pyrophosphate from adenosine triphosphate (ATP) to 6-hydroxymethyl-7,8-dihydropterin, an enzymatic step in folate biosynthesis pathway.</text>
</comment>
<comment type="caution">
    <text evidence="14">The sequence shown here is derived from an EMBL/GenBank/DDBJ whole genome shotgun (WGS) entry which is preliminary data.</text>
</comment>
<dbReference type="OrthoDB" id="9808041at2"/>